<dbReference type="Proteomes" id="UP001235094">
    <property type="component" value="Unassembled WGS sequence"/>
</dbReference>
<feature type="region of interest" description="Disordered" evidence="1">
    <location>
        <begin position="41"/>
        <end position="85"/>
    </location>
</feature>
<protein>
    <submittedName>
        <fullName evidence="2">Transposase-like protein</fullName>
    </submittedName>
</protein>
<accession>A0ABU0LVN0</accession>
<evidence type="ECO:0000313" key="3">
    <source>
        <dbReference type="Proteomes" id="UP001235094"/>
    </source>
</evidence>
<keyword evidence="3" id="KW-1185">Reference proteome</keyword>
<sequence length="184" mass="20157">MAQDEPAISPAALSEARRLYEETDAPVAEIAKLLGVTGPGVYRQASRRGWKRRRPARATAVPPARPASRTPAAPAARTARTRRHRAVPRGQLIARLVKRIEKEIAAVERLIARVGRERPSDGVAETERAARTLAILVRSLRELAALERAEPQGDEDDAELRDADAFRRELGETLERVLAAGKPA</sequence>
<gene>
    <name evidence="2" type="ORF">QOZ99_003647</name>
</gene>
<name>A0ABU0LVN0_9HYPH</name>
<comment type="caution">
    <text evidence="2">The sequence shown here is derived from an EMBL/GenBank/DDBJ whole genome shotgun (WGS) entry which is preliminary data.</text>
</comment>
<proteinExistence type="predicted"/>
<reference evidence="2 3" key="1">
    <citation type="submission" date="2023-07" db="EMBL/GenBank/DDBJ databases">
        <title>Genomic Encyclopedia of Type Strains, Phase IV (KMG-IV): sequencing the most valuable type-strain genomes for metagenomic binning, comparative biology and taxonomic classification.</title>
        <authorList>
            <person name="Goeker M."/>
        </authorList>
    </citation>
    <scope>NUCLEOTIDE SEQUENCE [LARGE SCALE GENOMIC DNA]</scope>
    <source>
        <strain evidence="2 3">DSM 15561</strain>
    </source>
</reference>
<feature type="compositionally biased region" description="Low complexity" evidence="1">
    <location>
        <begin position="57"/>
        <end position="78"/>
    </location>
</feature>
<evidence type="ECO:0000256" key="1">
    <source>
        <dbReference type="SAM" id="MobiDB-lite"/>
    </source>
</evidence>
<evidence type="ECO:0000313" key="2">
    <source>
        <dbReference type="EMBL" id="MDQ0512733.1"/>
    </source>
</evidence>
<dbReference type="RefSeq" id="WP_306891405.1">
    <property type="nucleotide sequence ID" value="NZ_JAUSVR010000016.1"/>
</dbReference>
<dbReference type="EMBL" id="JAUSVR010000016">
    <property type="protein sequence ID" value="MDQ0512733.1"/>
    <property type="molecule type" value="Genomic_DNA"/>
</dbReference>
<feature type="compositionally biased region" description="Basic residues" evidence="1">
    <location>
        <begin position="45"/>
        <end position="56"/>
    </location>
</feature>
<organism evidence="2 3">
    <name type="scientific">Ancylobacter amanitiformis</name>
    <dbReference type="NCBI Taxonomy" id="217069"/>
    <lineage>
        <taxon>Bacteria</taxon>
        <taxon>Pseudomonadati</taxon>
        <taxon>Pseudomonadota</taxon>
        <taxon>Alphaproteobacteria</taxon>
        <taxon>Hyphomicrobiales</taxon>
        <taxon>Xanthobacteraceae</taxon>
        <taxon>Ancylobacter</taxon>
    </lineage>
</organism>